<dbReference type="EMBL" id="VFSV01000015">
    <property type="protein sequence ID" value="TRD19827.1"/>
    <property type="molecule type" value="Genomic_DNA"/>
</dbReference>
<evidence type="ECO:0000256" key="1">
    <source>
        <dbReference type="ARBA" id="ARBA00001947"/>
    </source>
</evidence>
<feature type="domain" description="Hedgehog/Intein (Hint)" evidence="7">
    <location>
        <begin position="250"/>
        <end position="395"/>
    </location>
</feature>
<proteinExistence type="predicted"/>
<protein>
    <recommendedName>
        <fullName evidence="7">Hedgehog/Intein (Hint) domain-containing protein</fullName>
    </recommendedName>
</protein>
<accession>A0A547Q0C5</accession>
<organism evidence="8 9">
    <name type="scientific">Palleronia caenipelagi</name>
    <dbReference type="NCBI Taxonomy" id="2489174"/>
    <lineage>
        <taxon>Bacteria</taxon>
        <taxon>Pseudomonadati</taxon>
        <taxon>Pseudomonadota</taxon>
        <taxon>Alphaproteobacteria</taxon>
        <taxon>Rhodobacterales</taxon>
        <taxon>Roseobacteraceae</taxon>
        <taxon>Palleronia</taxon>
    </lineage>
</organism>
<evidence type="ECO:0000256" key="6">
    <source>
        <dbReference type="ARBA" id="ARBA00023049"/>
    </source>
</evidence>
<dbReference type="AlphaFoldDB" id="A0A547Q0C5"/>
<comment type="caution">
    <text evidence="8">The sequence shown here is derived from an EMBL/GenBank/DDBJ whole genome shotgun (WGS) entry which is preliminary data.</text>
</comment>
<dbReference type="PANTHER" id="PTHR10942">
    <property type="entry name" value="LEISHMANOLYSIN-LIKE PEPTIDASE"/>
    <property type="match status" value="1"/>
</dbReference>
<dbReference type="GO" id="GO:0007155">
    <property type="term" value="P:cell adhesion"/>
    <property type="evidence" value="ECO:0007669"/>
    <property type="project" value="InterPro"/>
</dbReference>
<keyword evidence="2" id="KW-0645">Protease</keyword>
<dbReference type="Pfam" id="PF01457">
    <property type="entry name" value="Peptidase_M8"/>
    <property type="match status" value="1"/>
</dbReference>
<dbReference type="PANTHER" id="PTHR10942:SF0">
    <property type="entry name" value="LEISHMANOLYSIN-LIKE PEPTIDASE"/>
    <property type="match status" value="1"/>
</dbReference>
<evidence type="ECO:0000259" key="7">
    <source>
        <dbReference type="Pfam" id="PF13403"/>
    </source>
</evidence>
<keyword evidence="6" id="KW-0482">Metalloprotease</keyword>
<dbReference type="OrthoDB" id="61573at2"/>
<dbReference type="Gene3D" id="2.170.16.10">
    <property type="entry name" value="Hedgehog/Intein (Hint) domain"/>
    <property type="match status" value="1"/>
</dbReference>
<comment type="cofactor">
    <cofactor evidence="1">
        <name>Zn(2+)</name>
        <dbReference type="ChEBI" id="CHEBI:29105"/>
    </cofactor>
</comment>
<dbReference type="InterPro" id="IPR036844">
    <property type="entry name" value="Hint_dom_sf"/>
</dbReference>
<gene>
    <name evidence="8" type="ORF">FEV53_10305</name>
</gene>
<evidence type="ECO:0000256" key="5">
    <source>
        <dbReference type="ARBA" id="ARBA00022833"/>
    </source>
</evidence>
<dbReference type="Gene3D" id="3.90.132.10">
    <property type="entry name" value="Leishmanolysin , domain 2"/>
    <property type="match status" value="1"/>
</dbReference>
<dbReference type="InterPro" id="IPR028992">
    <property type="entry name" value="Hedgehog/Intein_dom"/>
</dbReference>
<evidence type="ECO:0000313" key="9">
    <source>
        <dbReference type="Proteomes" id="UP000318590"/>
    </source>
</evidence>
<evidence type="ECO:0000313" key="8">
    <source>
        <dbReference type="EMBL" id="TRD19827.1"/>
    </source>
</evidence>
<reference evidence="8 9" key="1">
    <citation type="submission" date="2019-06" db="EMBL/GenBank/DDBJ databases">
        <title>Paenimaribius caenipelagi gen. nov., sp. nov., isolated from a tidal flat.</title>
        <authorList>
            <person name="Yoon J.-H."/>
        </authorList>
    </citation>
    <scope>NUCLEOTIDE SEQUENCE [LARGE SCALE GENOMIC DNA]</scope>
    <source>
        <strain evidence="8 9">JBTF-M29</strain>
    </source>
</reference>
<dbReference type="GO" id="GO:0006508">
    <property type="term" value="P:proteolysis"/>
    <property type="evidence" value="ECO:0007669"/>
    <property type="project" value="UniProtKB-KW"/>
</dbReference>
<keyword evidence="5" id="KW-0862">Zinc</keyword>
<dbReference type="SUPFAM" id="SSF51294">
    <property type="entry name" value="Hedgehog/intein (Hint) domain"/>
    <property type="match status" value="1"/>
</dbReference>
<dbReference type="Pfam" id="PF13403">
    <property type="entry name" value="Hint_2"/>
    <property type="match status" value="1"/>
</dbReference>
<dbReference type="GO" id="GO:0046872">
    <property type="term" value="F:metal ion binding"/>
    <property type="evidence" value="ECO:0007669"/>
    <property type="project" value="UniProtKB-KW"/>
</dbReference>
<keyword evidence="9" id="KW-1185">Reference proteome</keyword>
<dbReference type="InterPro" id="IPR001577">
    <property type="entry name" value="Peptidase_M8"/>
</dbReference>
<dbReference type="GO" id="GO:0004222">
    <property type="term" value="F:metalloendopeptidase activity"/>
    <property type="evidence" value="ECO:0007669"/>
    <property type="project" value="InterPro"/>
</dbReference>
<dbReference type="RefSeq" id="WP_142834736.1">
    <property type="nucleotide sequence ID" value="NZ_VFSV01000015.1"/>
</dbReference>
<keyword evidence="4" id="KW-0378">Hydrolase</keyword>
<evidence type="ECO:0000256" key="3">
    <source>
        <dbReference type="ARBA" id="ARBA00022723"/>
    </source>
</evidence>
<dbReference type="GO" id="GO:0005737">
    <property type="term" value="C:cytoplasm"/>
    <property type="evidence" value="ECO:0007669"/>
    <property type="project" value="TreeGrafter"/>
</dbReference>
<name>A0A547Q0C5_9RHOB</name>
<evidence type="ECO:0000256" key="4">
    <source>
        <dbReference type="ARBA" id="ARBA00022801"/>
    </source>
</evidence>
<keyword evidence="3" id="KW-0479">Metal-binding</keyword>
<sequence>MAVLTEYLSGSADGTAGYDIKINFDGSGWTEANQQAFIDAADFLSSVILSDLSDVNATFLINGSPRTLSIDDLEIDASLQAIDGPGGILGSAGPYTPLAADGDRVEELPWLGVMQFDIAEFEPGGFFEDADLYAATILHEMLHVVGVGTIWQEKGLLTGAGTIDPRFTGANAMFEYQALYGSAYAADPNAATGVPVENDGGPGTADSHWEEDIFTNEIMTGFLNLGVNTFSNLTLASLEDIGYATTYVPTCFVAGTVILTCHGWRLVEDLQPGDRIQTRDNGLQRLRHITDSTAPTAWQRQRGTLRPLQITLPDQGSGEMRRLVVSRQHRVLLADAVAQRMFGADEVLLPAKDLLGSPAARILPPTGSVRYLNLLFDQHEVISANNLWCESMLAGEEARRALPETERLLLEASSHTRPARHLVRGKRARHMVARIARHDRLRAMA</sequence>
<evidence type="ECO:0000256" key="2">
    <source>
        <dbReference type="ARBA" id="ARBA00022670"/>
    </source>
</evidence>
<dbReference type="SUPFAM" id="SSF55486">
    <property type="entry name" value="Metalloproteases ('zincins'), catalytic domain"/>
    <property type="match status" value="1"/>
</dbReference>
<dbReference type="Proteomes" id="UP000318590">
    <property type="component" value="Unassembled WGS sequence"/>
</dbReference>
<dbReference type="GO" id="GO:0016020">
    <property type="term" value="C:membrane"/>
    <property type="evidence" value="ECO:0007669"/>
    <property type="project" value="InterPro"/>
</dbReference>